<evidence type="ECO:0000256" key="3">
    <source>
        <dbReference type="ARBA" id="ARBA00022795"/>
    </source>
</evidence>
<dbReference type="Pfam" id="PF05400">
    <property type="entry name" value="FliT"/>
    <property type="match status" value="1"/>
</dbReference>
<organism evidence="6 9">
    <name type="scientific">Enterobacter roggenkampii</name>
    <dbReference type="NCBI Taxonomy" id="1812935"/>
    <lineage>
        <taxon>Bacteria</taxon>
        <taxon>Pseudomonadati</taxon>
        <taxon>Pseudomonadota</taxon>
        <taxon>Gammaproteobacteria</taxon>
        <taxon>Enterobacterales</taxon>
        <taxon>Enterobacteriaceae</taxon>
        <taxon>Enterobacter</taxon>
        <taxon>Enterobacter cloacae complex</taxon>
    </lineage>
</organism>
<keyword evidence="2" id="KW-0963">Cytoplasm</keyword>
<evidence type="ECO:0000313" key="9">
    <source>
        <dbReference type="Proteomes" id="UP000077278"/>
    </source>
</evidence>
<evidence type="ECO:0000313" key="8">
    <source>
        <dbReference type="Proteomes" id="UP000077063"/>
    </source>
</evidence>
<evidence type="ECO:0000313" key="7">
    <source>
        <dbReference type="EMBL" id="SAB38776.1"/>
    </source>
</evidence>
<dbReference type="AlphaFoldDB" id="A0A155HML0"/>
<protein>
    <recommendedName>
        <fullName evidence="5">Flagellar protein FliT</fullName>
    </recommendedName>
</protein>
<proteinExistence type="predicted"/>
<dbReference type="EMBL" id="FKDK01000028">
    <property type="protein sequence ID" value="SAB38776.1"/>
    <property type="molecule type" value="Genomic_DNA"/>
</dbReference>
<keyword evidence="6" id="KW-0966">Cell projection</keyword>
<dbReference type="Proteomes" id="UP000077278">
    <property type="component" value="Unassembled WGS sequence"/>
</dbReference>
<keyword evidence="3" id="KW-1005">Bacterial flagellum biogenesis</keyword>
<keyword evidence="8" id="KW-1185">Reference proteome</keyword>
<dbReference type="EMBL" id="FKDD01000001">
    <property type="protein sequence ID" value="SAB36361.1"/>
    <property type="molecule type" value="Genomic_DNA"/>
</dbReference>
<comment type="subcellular location">
    <subcellularLocation>
        <location evidence="1">Cytoplasm</location>
        <location evidence="1">Cytosol</location>
    </subcellularLocation>
</comment>
<dbReference type="Proteomes" id="UP000077063">
    <property type="component" value="Unassembled WGS sequence"/>
</dbReference>
<dbReference type="RefSeq" id="WP_023325566.1">
    <property type="nucleotide sequence ID" value="NZ_CP086201.1"/>
</dbReference>
<comment type="caution">
    <text evidence="6">The sequence shown here is derived from an EMBL/GenBank/DDBJ whole genome shotgun (WGS) entry which is preliminary data.</text>
</comment>
<reference evidence="8 9" key="1">
    <citation type="submission" date="2016-03" db="EMBL/GenBank/DDBJ databases">
        <authorList>
            <consortium name="Pathogen Informatics"/>
        </authorList>
    </citation>
    <scope>NUCLEOTIDE SEQUENCE [LARGE SCALE GENOMIC DNA]</scope>
    <source>
        <strain evidence="8">e2161</strain>
        <strain evidence="7">E2161</strain>
        <strain evidence="6">E264</strain>
        <strain evidence="9">e264</strain>
    </source>
</reference>
<keyword evidence="6" id="KW-0969">Cilium</keyword>
<keyword evidence="4" id="KW-0143">Chaperone</keyword>
<evidence type="ECO:0000313" key="6">
    <source>
        <dbReference type="EMBL" id="SAB36361.1"/>
    </source>
</evidence>
<gene>
    <name evidence="6" type="primary">fliT</name>
    <name evidence="6" type="ORF">SAMEA2273136_00316</name>
    <name evidence="7" type="ORF">SAMEA2273443_04596</name>
</gene>
<evidence type="ECO:0000256" key="5">
    <source>
        <dbReference type="ARBA" id="ARBA00093797"/>
    </source>
</evidence>
<dbReference type="Gene3D" id="1.20.58.380">
    <property type="entry name" value="Flagellar protein flit"/>
    <property type="match status" value="1"/>
</dbReference>
<evidence type="ECO:0000256" key="1">
    <source>
        <dbReference type="ARBA" id="ARBA00004514"/>
    </source>
</evidence>
<evidence type="ECO:0000256" key="4">
    <source>
        <dbReference type="ARBA" id="ARBA00023186"/>
    </source>
</evidence>
<accession>A0A155HML0</accession>
<dbReference type="InterPro" id="IPR008622">
    <property type="entry name" value="FliT"/>
</dbReference>
<evidence type="ECO:0000256" key="2">
    <source>
        <dbReference type="ARBA" id="ARBA00022490"/>
    </source>
</evidence>
<name>A0A155HML0_9ENTR</name>
<sequence length="120" mass="13449">MNDFSLSLKKWHALNALSNTMLGLAQSGKWDELIDQEVAYVSLVEEISTTPFPPNSKSVQDQAMVILNQVLQNEIILKELLQERMSELSGLIAQTNKQKNVNVTYGRLSGNILFPGEMNQ</sequence>
<keyword evidence="6" id="KW-0282">Flagellum</keyword>
<dbReference type="NCBIfam" id="NF007836">
    <property type="entry name" value="PRK10548.1"/>
    <property type="match status" value="1"/>
</dbReference>
<dbReference type="GO" id="GO:0044781">
    <property type="term" value="P:bacterial-type flagellum organization"/>
    <property type="evidence" value="ECO:0007669"/>
    <property type="project" value="UniProtKB-KW"/>
</dbReference>